<proteinExistence type="predicted"/>
<comment type="caution">
    <text evidence="1">The sequence shown here is derived from an EMBL/GenBank/DDBJ whole genome shotgun (WGS) entry which is preliminary data.</text>
</comment>
<dbReference type="AlphaFoldDB" id="A0A4Y1ZPC9"/>
<dbReference type="EMBL" id="BGPR01151739">
    <property type="protein sequence ID" value="GBL60652.1"/>
    <property type="molecule type" value="Genomic_DNA"/>
</dbReference>
<keyword evidence="5" id="KW-1185">Reference proteome</keyword>
<accession>A0A4Y1ZPC9</accession>
<organism evidence="1 5">
    <name type="scientific">Araneus ventricosus</name>
    <name type="common">Orbweaver spider</name>
    <name type="synonym">Epeira ventricosa</name>
    <dbReference type="NCBI Taxonomy" id="182803"/>
    <lineage>
        <taxon>Eukaryota</taxon>
        <taxon>Metazoa</taxon>
        <taxon>Ecdysozoa</taxon>
        <taxon>Arthropoda</taxon>
        <taxon>Chelicerata</taxon>
        <taxon>Arachnida</taxon>
        <taxon>Araneae</taxon>
        <taxon>Araneomorphae</taxon>
        <taxon>Entelegynae</taxon>
        <taxon>Araneoidea</taxon>
        <taxon>Araneidae</taxon>
        <taxon>Araneus</taxon>
    </lineage>
</organism>
<dbReference type="EMBL" id="BGPR01151720">
    <property type="protein sequence ID" value="GBL60560.1"/>
    <property type="molecule type" value="Genomic_DNA"/>
</dbReference>
<dbReference type="Proteomes" id="UP000499080">
    <property type="component" value="Unassembled WGS sequence"/>
</dbReference>
<evidence type="ECO:0000313" key="1">
    <source>
        <dbReference type="EMBL" id="GBL60560.1"/>
    </source>
</evidence>
<evidence type="ECO:0000313" key="2">
    <source>
        <dbReference type="EMBL" id="GBL60572.1"/>
    </source>
</evidence>
<evidence type="ECO:0000313" key="3">
    <source>
        <dbReference type="EMBL" id="GBL60591.1"/>
    </source>
</evidence>
<dbReference type="EMBL" id="BGPR01151721">
    <property type="protein sequence ID" value="GBL60572.1"/>
    <property type="molecule type" value="Genomic_DNA"/>
</dbReference>
<evidence type="ECO:0000313" key="4">
    <source>
        <dbReference type="EMBL" id="GBL60652.1"/>
    </source>
</evidence>
<sequence length="105" mass="11729">MASSTEIFLAAVVKLHFGVELEAFTKEEKSTLPLPSHYQLFNCFSSIPVSPTKVCAKVFTAELLPSFVLVRAAPISIATSNQLYDVFKSVHLKLRDMIFFVLCCR</sequence>
<gene>
    <name evidence="3" type="ORF">AVEN_11650_1</name>
    <name evidence="4" type="ORF">AVEN_136124_1</name>
    <name evidence="1" type="ORF">AVEN_224420_1</name>
    <name evidence="2" type="ORF">AVEN_225532_1</name>
</gene>
<dbReference type="EMBL" id="BGPR01151727">
    <property type="protein sequence ID" value="GBL60591.1"/>
    <property type="molecule type" value="Genomic_DNA"/>
</dbReference>
<protein>
    <submittedName>
        <fullName evidence="1">Uncharacterized protein</fullName>
    </submittedName>
</protein>
<evidence type="ECO:0000313" key="5">
    <source>
        <dbReference type="Proteomes" id="UP000499080"/>
    </source>
</evidence>
<reference evidence="1 5" key="1">
    <citation type="journal article" date="2019" name="Sci. Rep.">
        <title>Orb-weaving spider Araneus ventricosus genome elucidates the spidroin gene catalogue.</title>
        <authorList>
            <person name="Kono N."/>
            <person name="Nakamura H."/>
            <person name="Ohtoshi R."/>
            <person name="Moran D.A.P."/>
            <person name="Shinohara A."/>
            <person name="Yoshida Y."/>
            <person name="Fujiwara M."/>
            <person name="Mori M."/>
            <person name="Tomita M."/>
            <person name="Arakawa K."/>
        </authorList>
    </citation>
    <scope>NUCLEOTIDE SEQUENCE [LARGE SCALE GENOMIC DNA]</scope>
</reference>
<name>A0A4Y1ZPC9_ARAVE</name>